<comment type="caution">
    <text evidence="2">The sequence shown here is derived from an EMBL/GenBank/DDBJ whole genome shotgun (WGS) entry which is preliminary data.</text>
</comment>
<dbReference type="Proteomes" id="UP000197277">
    <property type="component" value="Unassembled WGS sequence"/>
</dbReference>
<dbReference type="AlphaFoldDB" id="A0A246FKT0"/>
<organism evidence="2 3">
    <name type="scientific">Hymenobacter amundsenii</name>
    <dbReference type="NCBI Taxonomy" id="2006685"/>
    <lineage>
        <taxon>Bacteria</taxon>
        <taxon>Pseudomonadati</taxon>
        <taxon>Bacteroidota</taxon>
        <taxon>Cytophagia</taxon>
        <taxon>Cytophagales</taxon>
        <taxon>Hymenobacteraceae</taxon>
        <taxon>Hymenobacter</taxon>
    </lineage>
</organism>
<accession>A0A246FKT0</accession>
<dbReference type="EMBL" id="NIRR01000012">
    <property type="protein sequence ID" value="OWP63351.1"/>
    <property type="molecule type" value="Genomic_DNA"/>
</dbReference>
<name>A0A246FKT0_9BACT</name>
<reference evidence="2 3" key="1">
    <citation type="submission" date="2017-06" db="EMBL/GenBank/DDBJ databases">
        <title>Hymenobacter amundsenii sp. nov. isolated from regoliths in Antarctica.</title>
        <authorList>
            <person name="Sedlacek I."/>
            <person name="Kralova S."/>
            <person name="Pantucek R."/>
            <person name="Svec P."/>
            <person name="Holochova P."/>
            <person name="Stankova E."/>
            <person name="Vrbovska V."/>
            <person name="Busse H.-J."/>
        </authorList>
    </citation>
    <scope>NUCLEOTIDE SEQUENCE [LARGE SCALE GENOMIC DNA]</scope>
    <source>
        <strain evidence="2 3">CCM 8682</strain>
    </source>
</reference>
<sequence length="62" mass="7337">MVIGFYPFLRAIQFGLLLHLITLFPLGVAPRRALPRWLRFQLGWRPPSKTWRYRVLPPHLVG</sequence>
<keyword evidence="3" id="KW-1185">Reference proteome</keyword>
<evidence type="ECO:0000256" key="1">
    <source>
        <dbReference type="SAM" id="Phobius"/>
    </source>
</evidence>
<keyword evidence="1" id="KW-1133">Transmembrane helix</keyword>
<feature type="transmembrane region" description="Helical" evidence="1">
    <location>
        <begin position="12"/>
        <end position="29"/>
    </location>
</feature>
<keyword evidence="1" id="KW-0812">Transmembrane</keyword>
<evidence type="ECO:0000313" key="2">
    <source>
        <dbReference type="EMBL" id="OWP63351.1"/>
    </source>
</evidence>
<gene>
    <name evidence="2" type="ORF">CDA63_09080</name>
</gene>
<keyword evidence="1" id="KW-0472">Membrane</keyword>
<proteinExistence type="predicted"/>
<protein>
    <submittedName>
        <fullName evidence="2">Uncharacterized protein</fullName>
    </submittedName>
</protein>
<evidence type="ECO:0000313" key="3">
    <source>
        <dbReference type="Proteomes" id="UP000197277"/>
    </source>
</evidence>